<dbReference type="AlphaFoldDB" id="A0A6A6A1E2"/>
<protein>
    <recommendedName>
        <fullName evidence="4">Secreted protein</fullName>
    </recommendedName>
</protein>
<organism evidence="2 3">
    <name type="scientific">Dothidotthia symphoricarpi CBS 119687</name>
    <dbReference type="NCBI Taxonomy" id="1392245"/>
    <lineage>
        <taxon>Eukaryota</taxon>
        <taxon>Fungi</taxon>
        <taxon>Dikarya</taxon>
        <taxon>Ascomycota</taxon>
        <taxon>Pezizomycotina</taxon>
        <taxon>Dothideomycetes</taxon>
        <taxon>Pleosporomycetidae</taxon>
        <taxon>Pleosporales</taxon>
        <taxon>Dothidotthiaceae</taxon>
        <taxon>Dothidotthia</taxon>
    </lineage>
</organism>
<accession>A0A6A6A1E2</accession>
<gene>
    <name evidence="2" type="ORF">P153DRAFT_118092</name>
</gene>
<proteinExistence type="predicted"/>
<dbReference type="EMBL" id="ML977517">
    <property type="protein sequence ID" value="KAF2125015.1"/>
    <property type="molecule type" value="Genomic_DNA"/>
</dbReference>
<evidence type="ECO:0000313" key="3">
    <source>
        <dbReference type="Proteomes" id="UP000799771"/>
    </source>
</evidence>
<keyword evidence="1" id="KW-0732">Signal</keyword>
<reference evidence="2" key="1">
    <citation type="journal article" date="2020" name="Stud. Mycol.">
        <title>101 Dothideomycetes genomes: a test case for predicting lifestyles and emergence of pathogens.</title>
        <authorList>
            <person name="Haridas S."/>
            <person name="Albert R."/>
            <person name="Binder M."/>
            <person name="Bloem J."/>
            <person name="Labutti K."/>
            <person name="Salamov A."/>
            <person name="Andreopoulos B."/>
            <person name="Baker S."/>
            <person name="Barry K."/>
            <person name="Bills G."/>
            <person name="Bluhm B."/>
            <person name="Cannon C."/>
            <person name="Castanera R."/>
            <person name="Culley D."/>
            <person name="Daum C."/>
            <person name="Ezra D."/>
            <person name="Gonzalez J."/>
            <person name="Henrissat B."/>
            <person name="Kuo A."/>
            <person name="Liang C."/>
            <person name="Lipzen A."/>
            <person name="Lutzoni F."/>
            <person name="Magnuson J."/>
            <person name="Mondo S."/>
            <person name="Nolan M."/>
            <person name="Ohm R."/>
            <person name="Pangilinan J."/>
            <person name="Park H.-J."/>
            <person name="Ramirez L."/>
            <person name="Alfaro M."/>
            <person name="Sun H."/>
            <person name="Tritt A."/>
            <person name="Yoshinaga Y."/>
            <person name="Zwiers L.-H."/>
            <person name="Turgeon B."/>
            <person name="Goodwin S."/>
            <person name="Spatafora J."/>
            <person name="Crous P."/>
            <person name="Grigoriev I."/>
        </authorList>
    </citation>
    <scope>NUCLEOTIDE SEQUENCE</scope>
    <source>
        <strain evidence="2">CBS 119687</strain>
    </source>
</reference>
<keyword evidence="3" id="KW-1185">Reference proteome</keyword>
<evidence type="ECO:0008006" key="4">
    <source>
        <dbReference type="Google" id="ProtNLM"/>
    </source>
</evidence>
<feature type="signal peptide" evidence="1">
    <location>
        <begin position="1"/>
        <end position="21"/>
    </location>
</feature>
<evidence type="ECO:0000256" key="1">
    <source>
        <dbReference type="SAM" id="SignalP"/>
    </source>
</evidence>
<name>A0A6A6A1E2_9PLEO</name>
<dbReference type="GeneID" id="54402389"/>
<feature type="chain" id="PRO_5025529487" description="Secreted protein" evidence="1">
    <location>
        <begin position="22"/>
        <end position="133"/>
    </location>
</feature>
<sequence>MMGLLACLFSALPAVMRDARCEVRCRRRYLRGVPGYDSFVYMGVDKSTRGGIWKIGREPHGRRKHDSCLASSRNGRIKSGPALGNTSSEVVVCSTPVMEVVVTARSVHVSVSVVDHISRWPTGAVCSRLRKRR</sequence>
<dbReference type="Proteomes" id="UP000799771">
    <property type="component" value="Unassembled WGS sequence"/>
</dbReference>
<evidence type="ECO:0000313" key="2">
    <source>
        <dbReference type="EMBL" id="KAF2125015.1"/>
    </source>
</evidence>
<dbReference type="RefSeq" id="XP_033519408.1">
    <property type="nucleotide sequence ID" value="XM_033661957.1"/>
</dbReference>